<dbReference type="EMBL" id="KN833992">
    <property type="protein sequence ID" value="KIK13485.1"/>
    <property type="molecule type" value="Genomic_DNA"/>
</dbReference>
<accession>A0A0C9XMB7</accession>
<reference evidence="1 2" key="1">
    <citation type="submission" date="2014-04" db="EMBL/GenBank/DDBJ databases">
        <authorList>
            <consortium name="DOE Joint Genome Institute"/>
            <person name="Kuo A."/>
            <person name="Kohler A."/>
            <person name="Costa M.D."/>
            <person name="Nagy L.G."/>
            <person name="Floudas D."/>
            <person name="Copeland A."/>
            <person name="Barry K.W."/>
            <person name="Cichocki N."/>
            <person name="Veneault-Fourrey C."/>
            <person name="LaButti K."/>
            <person name="Lindquist E.A."/>
            <person name="Lipzen A."/>
            <person name="Lundell T."/>
            <person name="Morin E."/>
            <person name="Murat C."/>
            <person name="Sun H."/>
            <person name="Tunlid A."/>
            <person name="Henrissat B."/>
            <person name="Grigoriev I.V."/>
            <person name="Hibbett D.S."/>
            <person name="Martin F."/>
            <person name="Nordberg H.P."/>
            <person name="Cantor M.N."/>
            <person name="Hua S.X."/>
        </authorList>
    </citation>
    <scope>NUCLEOTIDE SEQUENCE [LARGE SCALE GENOMIC DNA]</scope>
    <source>
        <strain evidence="1 2">441</strain>
    </source>
</reference>
<name>A0A0C9XMB7_9AGAM</name>
<gene>
    <name evidence="1" type="ORF">PISMIDRAFT_17950</name>
</gene>
<dbReference type="HOGENOM" id="CLU_1876245_0_0_1"/>
<evidence type="ECO:0000313" key="2">
    <source>
        <dbReference type="Proteomes" id="UP000054018"/>
    </source>
</evidence>
<dbReference type="AlphaFoldDB" id="A0A0C9XMB7"/>
<reference evidence="2" key="2">
    <citation type="submission" date="2015-01" db="EMBL/GenBank/DDBJ databases">
        <title>Evolutionary Origins and Diversification of the Mycorrhizal Mutualists.</title>
        <authorList>
            <consortium name="DOE Joint Genome Institute"/>
            <consortium name="Mycorrhizal Genomics Consortium"/>
            <person name="Kohler A."/>
            <person name="Kuo A."/>
            <person name="Nagy L.G."/>
            <person name="Floudas D."/>
            <person name="Copeland A."/>
            <person name="Barry K.W."/>
            <person name="Cichocki N."/>
            <person name="Veneault-Fourrey C."/>
            <person name="LaButti K."/>
            <person name="Lindquist E.A."/>
            <person name="Lipzen A."/>
            <person name="Lundell T."/>
            <person name="Morin E."/>
            <person name="Murat C."/>
            <person name="Riley R."/>
            <person name="Ohm R."/>
            <person name="Sun H."/>
            <person name="Tunlid A."/>
            <person name="Henrissat B."/>
            <person name="Grigoriev I.V."/>
            <person name="Hibbett D.S."/>
            <person name="Martin F."/>
        </authorList>
    </citation>
    <scope>NUCLEOTIDE SEQUENCE [LARGE SCALE GENOMIC DNA]</scope>
    <source>
        <strain evidence="2">441</strain>
    </source>
</reference>
<dbReference type="OrthoDB" id="10434287at2759"/>
<evidence type="ECO:0000313" key="1">
    <source>
        <dbReference type="EMBL" id="KIK13485.1"/>
    </source>
</evidence>
<sequence>MQAHLVEACMEIGDTDELDFDSNGGLDYSNSDQGTIGLPPLDEDDGDELDDAPPVYLKYFQPFMHSIPPWPIYCETPSNIYTVNLGPITAMIDALMHSTIDMAIMHGKHSCQSSWIAIWHGSIKDLRNWLVITSFM</sequence>
<proteinExistence type="predicted"/>
<keyword evidence="2" id="KW-1185">Reference proteome</keyword>
<organism evidence="1 2">
    <name type="scientific">Pisolithus microcarpus 441</name>
    <dbReference type="NCBI Taxonomy" id="765257"/>
    <lineage>
        <taxon>Eukaryota</taxon>
        <taxon>Fungi</taxon>
        <taxon>Dikarya</taxon>
        <taxon>Basidiomycota</taxon>
        <taxon>Agaricomycotina</taxon>
        <taxon>Agaricomycetes</taxon>
        <taxon>Agaricomycetidae</taxon>
        <taxon>Boletales</taxon>
        <taxon>Sclerodermatineae</taxon>
        <taxon>Pisolithaceae</taxon>
        <taxon>Pisolithus</taxon>
    </lineage>
</organism>
<dbReference type="Proteomes" id="UP000054018">
    <property type="component" value="Unassembled WGS sequence"/>
</dbReference>
<protein>
    <submittedName>
        <fullName evidence="1">Uncharacterized protein</fullName>
    </submittedName>
</protein>